<keyword evidence="1" id="KW-0805">Transcription regulation</keyword>
<proteinExistence type="predicted"/>
<dbReference type="GO" id="GO:0003682">
    <property type="term" value="F:chromatin binding"/>
    <property type="evidence" value="ECO:0007669"/>
    <property type="project" value="TreeGrafter"/>
</dbReference>
<evidence type="ECO:0000259" key="4">
    <source>
        <dbReference type="Pfam" id="PF21358"/>
    </source>
</evidence>
<dbReference type="PANTHER" id="PTHR45747">
    <property type="entry name" value="HISTONE-LYSINE N-METHYLTRANSFERASE E(Z)"/>
    <property type="match status" value="1"/>
</dbReference>
<evidence type="ECO:0000256" key="3">
    <source>
        <dbReference type="SAM" id="MobiDB-lite"/>
    </source>
</evidence>
<feature type="region of interest" description="Disordered" evidence="3">
    <location>
        <begin position="135"/>
        <end position="205"/>
    </location>
</feature>
<dbReference type="AlphaFoldDB" id="A0AAN9HPC3"/>
<name>A0AAN9HPC3_CROPI</name>
<dbReference type="Proteomes" id="UP001372338">
    <property type="component" value="Unassembled WGS sequence"/>
</dbReference>
<comment type="caution">
    <text evidence="5">The sequence shown here is derived from an EMBL/GenBank/DDBJ whole genome shotgun (WGS) entry which is preliminary data.</text>
</comment>
<evidence type="ECO:0000313" key="5">
    <source>
        <dbReference type="EMBL" id="KAK7244081.1"/>
    </source>
</evidence>
<protein>
    <recommendedName>
        <fullName evidence="4">EZH1/2 MCSS domain-containing protein</fullName>
    </recommendedName>
</protein>
<dbReference type="GO" id="GO:0005634">
    <property type="term" value="C:nucleus"/>
    <property type="evidence" value="ECO:0007669"/>
    <property type="project" value="TreeGrafter"/>
</dbReference>
<sequence>MVHWLVDNGYVVRYYDHRVCTPLNLSLNQRMAEDQSVVGRSCFPFSLFCWLYTDMRHCQNLMQARYETLSTEDNAGGCSNNGNTEENSQCGNSLLEKDLEAALDSFDNLFCRRCLVFDCRLHGCSQDLVFPAGTEEKCSGGASSKKKSSARKRMKCNQSESASSNAKNISESSDSENGPGLDAVSASHLAPQKTKPVGRGGIGKRNSKRVAERVLACIQKRQKKTVASDSGSIVSVYLSSNNMLLTSILVGSH</sequence>
<gene>
    <name evidence="5" type="ORF">RIF29_38899</name>
</gene>
<dbReference type="GO" id="GO:0046976">
    <property type="term" value="F:histone H3K27 methyltransferase activity"/>
    <property type="evidence" value="ECO:0007669"/>
    <property type="project" value="TreeGrafter"/>
</dbReference>
<feature type="compositionally biased region" description="Basic residues" evidence="3">
    <location>
        <begin position="144"/>
        <end position="155"/>
    </location>
</feature>
<dbReference type="GO" id="GO:0031507">
    <property type="term" value="P:heterochromatin formation"/>
    <property type="evidence" value="ECO:0007669"/>
    <property type="project" value="TreeGrafter"/>
</dbReference>
<feature type="domain" description="EZH1/2 MCSS" evidence="4">
    <location>
        <begin position="100"/>
        <end position="123"/>
    </location>
</feature>
<reference evidence="5 6" key="1">
    <citation type="submission" date="2024-01" db="EMBL/GenBank/DDBJ databases">
        <title>The genomes of 5 underutilized Papilionoideae crops provide insights into root nodulation and disease resistanc.</title>
        <authorList>
            <person name="Yuan L."/>
        </authorList>
    </citation>
    <scope>NUCLEOTIDE SEQUENCE [LARGE SCALE GENOMIC DNA]</scope>
    <source>
        <strain evidence="5">ZHUSHIDOU_FW_LH</strain>
        <tissue evidence="5">Leaf</tissue>
    </source>
</reference>
<dbReference type="InterPro" id="IPR045318">
    <property type="entry name" value="EZH1/2-like"/>
</dbReference>
<dbReference type="PANTHER" id="PTHR45747:SF4">
    <property type="entry name" value="HISTONE-LYSINE N-METHYLTRANSFERASE E(Z)"/>
    <property type="match status" value="1"/>
</dbReference>
<feature type="compositionally biased region" description="Polar residues" evidence="3">
    <location>
        <begin position="157"/>
        <end position="176"/>
    </location>
</feature>
<accession>A0AAN9HPC3</accession>
<evidence type="ECO:0000256" key="2">
    <source>
        <dbReference type="ARBA" id="ARBA00023163"/>
    </source>
</evidence>
<organism evidence="5 6">
    <name type="scientific">Crotalaria pallida</name>
    <name type="common">Smooth rattlebox</name>
    <name type="synonym">Crotalaria striata</name>
    <dbReference type="NCBI Taxonomy" id="3830"/>
    <lineage>
        <taxon>Eukaryota</taxon>
        <taxon>Viridiplantae</taxon>
        <taxon>Streptophyta</taxon>
        <taxon>Embryophyta</taxon>
        <taxon>Tracheophyta</taxon>
        <taxon>Spermatophyta</taxon>
        <taxon>Magnoliopsida</taxon>
        <taxon>eudicotyledons</taxon>
        <taxon>Gunneridae</taxon>
        <taxon>Pentapetalae</taxon>
        <taxon>rosids</taxon>
        <taxon>fabids</taxon>
        <taxon>Fabales</taxon>
        <taxon>Fabaceae</taxon>
        <taxon>Papilionoideae</taxon>
        <taxon>50 kb inversion clade</taxon>
        <taxon>genistoids sensu lato</taxon>
        <taxon>core genistoids</taxon>
        <taxon>Crotalarieae</taxon>
        <taxon>Crotalaria</taxon>
    </lineage>
</organism>
<dbReference type="InterPro" id="IPR048358">
    <property type="entry name" value="EZH1/2_MCSS"/>
</dbReference>
<dbReference type="Pfam" id="PF21358">
    <property type="entry name" value="Ezh2_MCSS"/>
    <property type="match status" value="1"/>
</dbReference>
<keyword evidence="2" id="KW-0804">Transcription</keyword>
<evidence type="ECO:0000313" key="6">
    <source>
        <dbReference type="Proteomes" id="UP001372338"/>
    </source>
</evidence>
<evidence type="ECO:0000256" key="1">
    <source>
        <dbReference type="ARBA" id="ARBA00023015"/>
    </source>
</evidence>
<keyword evidence="6" id="KW-1185">Reference proteome</keyword>
<dbReference type="EMBL" id="JAYWIO010000008">
    <property type="protein sequence ID" value="KAK7244081.1"/>
    <property type="molecule type" value="Genomic_DNA"/>
</dbReference>